<comment type="similarity">
    <text evidence="2">Belongs to the MoaD family.</text>
</comment>
<dbReference type="Proteomes" id="UP000825679">
    <property type="component" value="Chromosome"/>
</dbReference>
<dbReference type="InterPro" id="IPR016155">
    <property type="entry name" value="Mopterin_synth/thiamin_S_b"/>
</dbReference>
<dbReference type="InterPro" id="IPR003749">
    <property type="entry name" value="ThiS/MoaD-like"/>
</dbReference>
<evidence type="ECO:0000256" key="2">
    <source>
        <dbReference type="ARBA" id="ARBA00024200"/>
    </source>
</evidence>
<evidence type="ECO:0000313" key="5">
    <source>
        <dbReference type="Proteomes" id="UP000825679"/>
    </source>
</evidence>
<dbReference type="EMBL" id="CP081150">
    <property type="protein sequence ID" value="QZA77228.1"/>
    <property type="molecule type" value="Genomic_DNA"/>
</dbReference>
<dbReference type="InterPro" id="IPR044672">
    <property type="entry name" value="MOCS2A"/>
</dbReference>
<protein>
    <recommendedName>
        <fullName evidence="3">Molybdopterin synthase sulfur carrier subunit</fullName>
    </recommendedName>
</protein>
<evidence type="ECO:0000313" key="4">
    <source>
        <dbReference type="EMBL" id="QZA77228.1"/>
    </source>
</evidence>
<dbReference type="PANTHER" id="PTHR33359">
    <property type="entry name" value="MOLYBDOPTERIN SYNTHASE SULFUR CARRIER SUBUNIT"/>
    <property type="match status" value="1"/>
</dbReference>
<dbReference type="Pfam" id="PF02597">
    <property type="entry name" value="ThiS"/>
    <property type="match status" value="1"/>
</dbReference>
<dbReference type="RefSeq" id="WP_221005611.1">
    <property type="nucleotide sequence ID" value="NZ_CP081150.1"/>
</dbReference>
<dbReference type="PANTHER" id="PTHR33359:SF1">
    <property type="entry name" value="MOLYBDOPTERIN SYNTHASE SULFUR CARRIER SUBUNIT"/>
    <property type="match status" value="1"/>
</dbReference>
<dbReference type="NCBIfam" id="TIGR01682">
    <property type="entry name" value="moaD"/>
    <property type="match status" value="1"/>
</dbReference>
<evidence type="ECO:0000256" key="1">
    <source>
        <dbReference type="ARBA" id="ARBA00022741"/>
    </source>
</evidence>
<dbReference type="InterPro" id="IPR012675">
    <property type="entry name" value="Beta-grasp_dom_sf"/>
</dbReference>
<dbReference type="SUPFAM" id="SSF54285">
    <property type="entry name" value="MoaD/ThiS"/>
    <property type="match status" value="1"/>
</dbReference>
<organism evidence="4 5">
    <name type="scientific">Deefgea tanakiae</name>
    <dbReference type="NCBI Taxonomy" id="2865840"/>
    <lineage>
        <taxon>Bacteria</taxon>
        <taxon>Pseudomonadati</taxon>
        <taxon>Pseudomonadota</taxon>
        <taxon>Betaproteobacteria</taxon>
        <taxon>Neisseriales</taxon>
        <taxon>Chitinibacteraceae</taxon>
        <taxon>Deefgea</taxon>
    </lineage>
</organism>
<keyword evidence="1" id="KW-0547">Nucleotide-binding</keyword>
<accession>A0ABX8Z820</accession>
<gene>
    <name evidence="4" type="primary">moaD</name>
    <name evidence="4" type="ORF">K4H28_13185</name>
</gene>
<dbReference type="CDD" id="cd00754">
    <property type="entry name" value="Ubl_MoaD"/>
    <property type="match status" value="1"/>
</dbReference>
<evidence type="ECO:0000256" key="3">
    <source>
        <dbReference type="ARBA" id="ARBA00024247"/>
    </source>
</evidence>
<keyword evidence="5" id="KW-1185">Reference proteome</keyword>
<proteinExistence type="inferred from homology"/>
<reference evidence="4 5" key="1">
    <citation type="submission" date="2021-08" db="EMBL/GenBank/DDBJ databases">
        <title>complete genome sequencing of Deefgea sp. D25.</title>
        <authorList>
            <person name="Bae J.-W."/>
            <person name="Gim D.-H."/>
        </authorList>
    </citation>
    <scope>NUCLEOTIDE SEQUENCE [LARGE SCALE GENOMIC DNA]</scope>
    <source>
        <strain evidence="4 5">D25</strain>
    </source>
</reference>
<name>A0ABX8Z820_9NEIS</name>
<dbReference type="Gene3D" id="3.10.20.30">
    <property type="match status" value="1"/>
</dbReference>
<sequence>MISVVYFARLKEVLGLAEEQLPQSPATVADLIDLLAARGGVWAEELAGGKVFRVAINQEMARLSDAIPEGAEVAIFPPVTGG</sequence>